<keyword evidence="3" id="KW-1185">Reference proteome</keyword>
<feature type="compositionally biased region" description="Polar residues" evidence="1">
    <location>
        <begin position="235"/>
        <end position="245"/>
    </location>
</feature>
<evidence type="ECO:0000256" key="1">
    <source>
        <dbReference type="SAM" id="MobiDB-lite"/>
    </source>
</evidence>
<dbReference type="Proteomes" id="UP001629113">
    <property type="component" value="Unassembled WGS sequence"/>
</dbReference>
<feature type="compositionally biased region" description="Low complexity" evidence="1">
    <location>
        <begin position="1"/>
        <end position="23"/>
    </location>
</feature>
<accession>A0ABR4PI90</accession>
<protein>
    <submittedName>
        <fullName evidence="2">F-box domain-containing protein</fullName>
    </submittedName>
</protein>
<reference evidence="2 3" key="1">
    <citation type="submission" date="2024-06" db="EMBL/GenBank/DDBJ databases">
        <title>Complete genome of Phlyctema vagabunda strain 19-DSS-EL-015.</title>
        <authorList>
            <person name="Fiorenzani C."/>
        </authorList>
    </citation>
    <scope>NUCLEOTIDE SEQUENCE [LARGE SCALE GENOMIC DNA]</scope>
    <source>
        <strain evidence="2 3">19-DSS-EL-015</strain>
    </source>
</reference>
<name>A0ABR4PI90_9HELO</name>
<proteinExistence type="predicted"/>
<organism evidence="2 3">
    <name type="scientific">Phlyctema vagabunda</name>
    <dbReference type="NCBI Taxonomy" id="108571"/>
    <lineage>
        <taxon>Eukaryota</taxon>
        <taxon>Fungi</taxon>
        <taxon>Dikarya</taxon>
        <taxon>Ascomycota</taxon>
        <taxon>Pezizomycotina</taxon>
        <taxon>Leotiomycetes</taxon>
        <taxon>Helotiales</taxon>
        <taxon>Dermateaceae</taxon>
        <taxon>Phlyctema</taxon>
    </lineage>
</organism>
<dbReference type="EMBL" id="JBFCZG010000004">
    <property type="protein sequence ID" value="KAL3422812.1"/>
    <property type="molecule type" value="Genomic_DNA"/>
</dbReference>
<evidence type="ECO:0000313" key="2">
    <source>
        <dbReference type="EMBL" id="KAL3422812.1"/>
    </source>
</evidence>
<comment type="caution">
    <text evidence="2">The sequence shown here is derived from an EMBL/GenBank/DDBJ whole genome shotgun (WGS) entry which is preliminary data.</text>
</comment>
<feature type="region of interest" description="Disordered" evidence="1">
    <location>
        <begin position="1"/>
        <end position="36"/>
    </location>
</feature>
<feature type="region of interest" description="Disordered" evidence="1">
    <location>
        <begin position="229"/>
        <end position="266"/>
    </location>
</feature>
<evidence type="ECO:0000313" key="3">
    <source>
        <dbReference type="Proteomes" id="UP001629113"/>
    </source>
</evidence>
<gene>
    <name evidence="2" type="ORF">PVAG01_04559</name>
</gene>
<sequence>MAAQAPQTADLAALNNDNGAATTRIPESSAANVDIHDEVEKETRRVNIGLPNELLCQIFNLMDRLPRSNSRCWIIDEPELAISHCEPAAHLKAISLVSKQWHAVVLPILFKYTRIISHQPWHTSHEARKQTQPFFDFINQTSLNGSVISFTLAVPHRSFEVDSSFITRHVEVFWEDLFNTIDPAKVLLVASPVALGLLTGCHVGPYNAKIYEAPYHYLHLQRAENAKSEVAKAASEQNATQSTDPIPSKDVVASDEDGSINPATSDLADSQPVSTLLSIRPWKRLLLNEGSFIKGYSSGGIDDFIAPAPTILTDLFGCSQVPDEDNDGDTDGVEPRRALINPSISEVSYVGMFPPNRHFQKFVHFLPAIESVHVQLVPRNTVLHDVERMAGVVEYDLWHQRNSAYATIVRELFNPQPRKNYATLRKFESGDTADIDAWHMAVEFVRRSGAAVGWGVECDGVFVRDSKYVKPPQ</sequence>